<keyword evidence="2" id="KW-1185">Reference proteome</keyword>
<accession>A0A839XNN1</accession>
<reference evidence="1 2" key="1">
    <citation type="submission" date="2020-08" db="EMBL/GenBank/DDBJ databases">
        <title>Sequencing the genomes of 1000 actinobacteria strains.</title>
        <authorList>
            <person name="Klenk H.-P."/>
        </authorList>
    </citation>
    <scope>NUCLEOTIDE SEQUENCE [LARGE SCALE GENOMIC DNA]</scope>
    <source>
        <strain evidence="1 2">DSM 45267</strain>
    </source>
</reference>
<dbReference type="AlphaFoldDB" id="A0A839XNN1"/>
<name>A0A839XNN1_9PSEU</name>
<protein>
    <submittedName>
        <fullName evidence="1">Transposase</fullName>
    </submittedName>
</protein>
<evidence type="ECO:0000313" key="2">
    <source>
        <dbReference type="Proteomes" id="UP000564573"/>
    </source>
</evidence>
<organism evidence="1 2">
    <name type="scientific">Prauserella sediminis</name>
    <dbReference type="NCBI Taxonomy" id="577680"/>
    <lineage>
        <taxon>Bacteria</taxon>
        <taxon>Bacillati</taxon>
        <taxon>Actinomycetota</taxon>
        <taxon>Actinomycetes</taxon>
        <taxon>Pseudonocardiales</taxon>
        <taxon>Pseudonocardiaceae</taxon>
        <taxon>Prauserella</taxon>
        <taxon>Prauserella salsuginis group</taxon>
    </lineage>
</organism>
<dbReference type="EMBL" id="JACIBS010000001">
    <property type="protein sequence ID" value="MBB3662448.1"/>
    <property type="molecule type" value="Genomic_DNA"/>
</dbReference>
<gene>
    <name evidence="1" type="ORF">FB384_001352</name>
</gene>
<proteinExistence type="predicted"/>
<dbReference type="Proteomes" id="UP000564573">
    <property type="component" value="Unassembled WGS sequence"/>
</dbReference>
<dbReference type="RefSeq" id="WP_183780334.1">
    <property type="nucleotide sequence ID" value="NZ_JACIBS010000001.1"/>
</dbReference>
<evidence type="ECO:0000313" key="1">
    <source>
        <dbReference type="EMBL" id="MBB3662448.1"/>
    </source>
</evidence>
<comment type="caution">
    <text evidence="1">The sequence shown here is derived from an EMBL/GenBank/DDBJ whole genome shotgun (WGS) entry which is preliminary data.</text>
</comment>
<sequence length="60" mass="6511">MSAATPEEPDPVEIITDFGEVVPARPGGCPHCGEKAIGIEDLTCYRCRQPLPPIDRPDYS</sequence>